<dbReference type="GO" id="GO:0030552">
    <property type="term" value="F:cAMP binding"/>
    <property type="evidence" value="ECO:0007669"/>
    <property type="project" value="UniProtKB-KW"/>
</dbReference>
<dbReference type="InterPro" id="IPR018488">
    <property type="entry name" value="cNMP-bd_CS"/>
</dbReference>
<dbReference type="InterPro" id="IPR018490">
    <property type="entry name" value="cNMP-bd_dom_sf"/>
</dbReference>
<dbReference type="GO" id="GO:0034236">
    <property type="term" value="F:protein kinase A catalytic subunit binding"/>
    <property type="evidence" value="ECO:0007669"/>
    <property type="project" value="TreeGrafter"/>
</dbReference>
<sequence length="322" mass="35129">MGCAASSSEARTTRKKAPVEERFTPTFAAGPPKGHNYRRRNSISAEADRSTAKYVRKVVPKSASERAFLARAVSGIFLFADLHATLLNDVLDAMEKKVVADGERLMAQGAKGDNFYVIESGKYRVLKDGKQVFEYSGAGFFGELALMYNTSRSATVEAASAGVVWALDRATFRHLVTSAQEQRAKVSQESLAKVVILQSLSVADRRRLGDALVAREYTDGEVVIVQGAYGGNMFLIEEGKAVACQDATVGGKVVRKEVFTHNAGDYFGERALITDEPRAATVLARGPLKVWTIDRAAFERLLGSDVKERMLSRVKSGYTQSK</sequence>
<dbReference type="PANTHER" id="PTHR11635:SF152">
    <property type="entry name" value="CAMP-DEPENDENT PROTEIN KINASE TYPE I REGULATORY SUBUNIT-RELATED"/>
    <property type="match status" value="1"/>
</dbReference>
<keyword evidence="4" id="KW-0677">Repeat</keyword>
<feature type="domain" description="Cyclic nucleotide-binding" evidence="9">
    <location>
        <begin position="196"/>
        <end position="303"/>
    </location>
</feature>
<name>A0A8J6C6E6_DIALT</name>
<dbReference type="GO" id="GO:0004862">
    <property type="term" value="F:cAMP-dependent protein kinase inhibitor activity"/>
    <property type="evidence" value="ECO:0007669"/>
    <property type="project" value="TreeGrafter"/>
</dbReference>
<dbReference type="GO" id="GO:0005952">
    <property type="term" value="C:cAMP-dependent protein kinase complex"/>
    <property type="evidence" value="ECO:0007669"/>
    <property type="project" value="InterPro"/>
</dbReference>
<dbReference type="AlphaFoldDB" id="A0A8J6C6E6"/>
<evidence type="ECO:0000313" key="11">
    <source>
        <dbReference type="Proteomes" id="UP000751190"/>
    </source>
</evidence>
<evidence type="ECO:0000256" key="4">
    <source>
        <dbReference type="ARBA" id="ARBA00022737"/>
    </source>
</evidence>
<evidence type="ECO:0000256" key="7">
    <source>
        <dbReference type="PIRSR" id="PIRSR000548-1"/>
    </source>
</evidence>
<feature type="compositionally biased region" description="Polar residues" evidence="8">
    <location>
        <begin position="1"/>
        <end position="10"/>
    </location>
</feature>
<dbReference type="InterPro" id="IPR012198">
    <property type="entry name" value="cAMP_dep_PK_reg_su"/>
</dbReference>
<feature type="domain" description="Cyclic nucleotide-binding" evidence="9">
    <location>
        <begin position="78"/>
        <end position="193"/>
    </location>
</feature>
<dbReference type="SMART" id="SM00100">
    <property type="entry name" value="cNMP"/>
    <property type="match status" value="2"/>
</dbReference>
<dbReference type="SUPFAM" id="SSF51206">
    <property type="entry name" value="cAMP-binding domain-like"/>
    <property type="match status" value="2"/>
</dbReference>
<comment type="caution">
    <text evidence="10">The sequence shown here is derived from an EMBL/GenBank/DDBJ whole genome shotgun (WGS) entry which is preliminary data.</text>
</comment>
<dbReference type="PANTHER" id="PTHR11635">
    <property type="entry name" value="CAMP-DEPENDENT PROTEIN KINASE REGULATORY CHAIN"/>
    <property type="match status" value="1"/>
</dbReference>
<keyword evidence="6 7" id="KW-0114">cAMP</keyword>
<dbReference type="OMA" id="GHIRITM"/>
<comment type="similarity">
    <text evidence="1">Belongs to the cAMP-dependent kinase regulatory chain family.</text>
</comment>
<feature type="binding site" evidence="7">
    <location>
        <position position="152"/>
    </location>
    <ligand>
        <name>3',5'-cyclic AMP</name>
        <dbReference type="ChEBI" id="CHEBI:58165"/>
        <label>1</label>
    </ligand>
</feature>
<evidence type="ECO:0000256" key="8">
    <source>
        <dbReference type="SAM" id="MobiDB-lite"/>
    </source>
</evidence>
<dbReference type="PROSITE" id="PS00888">
    <property type="entry name" value="CNMP_BINDING_1"/>
    <property type="match status" value="1"/>
</dbReference>
<dbReference type="InterPro" id="IPR014710">
    <property type="entry name" value="RmlC-like_jellyroll"/>
</dbReference>
<dbReference type="PIRSF" id="PIRSF000548">
    <property type="entry name" value="PK_regulatory"/>
    <property type="match status" value="1"/>
</dbReference>
<accession>A0A8J6C6E6</accession>
<dbReference type="InterPro" id="IPR000595">
    <property type="entry name" value="cNMP-bd_dom"/>
</dbReference>
<protein>
    <recommendedName>
        <fullName evidence="9">Cyclic nucleotide-binding domain-containing protein</fullName>
    </recommendedName>
</protein>
<organism evidence="10 11">
    <name type="scientific">Diacronema lutheri</name>
    <name type="common">Unicellular marine alga</name>
    <name type="synonym">Monochrysis lutheri</name>
    <dbReference type="NCBI Taxonomy" id="2081491"/>
    <lineage>
        <taxon>Eukaryota</taxon>
        <taxon>Haptista</taxon>
        <taxon>Haptophyta</taxon>
        <taxon>Pavlovophyceae</taxon>
        <taxon>Pavlovales</taxon>
        <taxon>Pavlovaceae</taxon>
        <taxon>Diacronema</taxon>
    </lineage>
</organism>
<dbReference type="PROSITE" id="PS00889">
    <property type="entry name" value="CNMP_BINDING_2"/>
    <property type="match status" value="2"/>
</dbReference>
<keyword evidence="3 7" id="KW-0116">cAMP-binding</keyword>
<reference evidence="10" key="1">
    <citation type="submission" date="2021-05" db="EMBL/GenBank/DDBJ databases">
        <title>The genome of the haptophyte Pavlova lutheri (Diacronema luteri, Pavlovales) - a model for lipid biosynthesis in eukaryotic algae.</title>
        <authorList>
            <person name="Hulatt C.J."/>
            <person name="Posewitz M.C."/>
        </authorList>
    </citation>
    <scope>NUCLEOTIDE SEQUENCE</scope>
    <source>
        <strain evidence="10">NIVA-4/92</strain>
    </source>
</reference>
<dbReference type="Pfam" id="PF00027">
    <property type="entry name" value="cNMP_binding"/>
    <property type="match status" value="2"/>
</dbReference>
<evidence type="ECO:0000256" key="1">
    <source>
        <dbReference type="ARBA" id="ARBA00005753"/>
    </source>
</evidence>
<evidence type="ECO:0000256" key="3">
    <source>
        <dbReference type="ARBA" id="ARBA00022566"/>
    </source>
</evidence>
<evidence type="ECO:0000256" key="6">
    <source>
        <dbReference type="ARBA" id="ARBA00023149"/>
    </source>
</evidence>
<feature type="binding site" evidence="7">
    <location>
        <position position="143"/>
    </location>
    <ligand>
        <name>3',5'-cyclic AMP</name>
        <dbReference type="ChEBI" id="CHEBI:58165"/>
        <label>1</label>
    </ligand>
</feature>
<feature type="binding site" evidence="7">
    <location>
        <position position="278"/>
    </location>
    <ligand>
        <name>3',5'-cyclic AMP</name>
        <dbReference type="ChEBI" id="CHEBI:58165"/>
        <label>2</label>
    </ligand>
</feature>
<keyword evidence="2" id="KW-0597">Phosphoprotein</keyword>
<dbReference type="EMBL" id="JAGTXO010000035">
    <property type="protein sequence ID" value="KAG8460041.1"/>
    <property type="molecule type" value="Genomic_DNA"/>
</dbReference>
<dbReference type="GO" id="GO:0005829">
    <property type="term" value="C:cytosol"/>
    <property type="evidence" value="ECO:0007669"/>
    <property type="project" value="TreeGrafter"/>
</dbReference>
<evidence type="ECO:0000313" key="10">
    <source>
        <dbReference type="EMBL" id="KAG8460041.1"/>
    </source>
</evidence>
<feature type="region of interest" description="Disordered" evidence="8">
    <location>
        <begin position="1"/>
        <end position="43"/>
    </location>
</feature>
<dbReference type="Proteomes" id="UP000751190">
    <property type="component" value="Unassembled WGS sequence"/>
</dbReference>
<dbReference type="PRINTS" id="PR00103">
    <property type="entry name" value="CAMPKINASE"/>
</dbReference>
<dbReference type="Gene3D" id="2.60.120.10">
    <property type="entry name" value="Jelly Rolls"/>
    <property type="match status" value="2"/>
</dbReference>
<dbReference type="InterPro" id="IPR050503">
    <property type="entry name" value="cAMP-dep_PK_reg_su-like"/>
</dbReference>
<dbReference type="PROSITE" id="PS50042">
    <property type="entry name" value="CNMP_BINDING_3"/>
    <property type="match status" value="2"/>
</dbReference>
<evidence type="ECO:0000256" key="5">
    <source>
        <dbReference type="ARBA" id="ARBA00022741"/>
    </source>
</evidence>
<gene>
    <name evidence="10" type="ORF">KFE25_014186</name>
</gene>
<dbReference type="CDD" id="cd00038">
    <property type="entry name" value="CAP_ED"/>
    <property type="match status" value="2"/>
</dbReference>
<evidence type="ECO:0000259" key="9">
    <source>
        <dbReference type="PROSITE" id="PS50042"/>
    </source>
</evidence>
<feature type="binding site" evidence="7">
    <location>
        <position position="269"/>
    </location>
    <ligand>
        <name>3',5'-cyclic AMP</name>
        <dbReference type="ChEBI" id="CHEBI:58165"/>
        <label>2</label>
    </ligand>
</feature>
<dbReference type="OrthoDB" id="417078at2759"/>
<keyword evidence="5 7" id="KW-0547">Nucleotide-binding</keyword>
<evidence type="ECO:0000256" key="2">
    <source>
        <dbReference type="ARBA" id="ARBA00022553"/>
    </source>
</evidence>
<keyword evidence="11" id="KW-1185">Reference proteome</keyword>
<proteinExistence type="inferred from homology"/>